<protein>
    <submittedName>
        <fullName evidence="2">Uncharacterized protein</fullName>
    </submittedName>
</protein>
<keyword evidence="3" id="KW-1185">Reference proteome</keyword>
<gene>
    <name evidence="2" type="ORF">SEVIR_9G115400v2</name>
</gene>
<dbReference type="Proteomes" id="UP000298652">
    <property type="component" value="Chromosome 9"/>
</dbReference>
<organism evidence="2 3">
    <name type="scientific">Setaria viridis</name>
    <name type="common">Green bristlegrass</name>
    <name type="synonym">Setaria italica subsp. viridis</name>
    <dbReference type="NCBI Taxonomy" id="4556"/>
    <lineage>
        <taxon>Eukaryota</taxon>
        <taxon>Viridiplantae</taxon>
        <taxon>Streptophyta</taxon>
        <taxon>Embryophyta</taxon>
        <taxon>Tracheophyta</taxon>
        <taxon>Spermatophyta</taxon>
        <taxon>Magnoliopsida</taxon>
        <taxon>Liliopsida</taxon>
        <taxon>Poales</taxon>
        <taxon>Poaceae</taxon>
        <taxon>PACMAD clade</taxon>
        <taxon>Panicoideae</taxon>
        <taxon>Panicodae</taxon>
        <taxon>Paniceae</taxon>
        <taxon>Cenchrinae</taxon>
        <taxon>Setaria</taxon>
    </lineage>
</organism>
<feature type="signal peptide" evidence="1">
    <location>
        <begin position="1"/>
        <end position="37"/>
    </location>
</feature>
<dbReference type="EMBL" id="CM016560">
    <property type="protein sequence ID" value="TKV91709.1"/>
    <property type="molecule type" value="Genomic_DNA"/>
</dbReference>
<accession>A0A4U6SSN6</accession>
<dbReference type="Gramene" id="TKV91709">
    <property type="protein sequence ID" value="TKV91709"/>
    <property type="gene ID" value="SEVIR_9G115400v2"/>
</dbReference>
<name>A0A4U6SSN6_SETVI</name>
<feature type="chain" id="PRO_5021015745" evidence="1">
    <location>
        <begin position="38"/>
        <end position="90"/>
    </location>
</feature>
<reference evidence="2" key="1">
    <citation type="submission" date="2019-03" db="EMBL/GenBank/DDBJ databases">
        <title>WGS assembly of Setaria viridis.</title>
        <authorList>
            <person name="Huang P."/>
            <person name="Jenkins J."/>
            <person name="Grimwood J."/>
            <person name="Barry K."/>
            <person name="Healey A."/>
            <person name="Mamidi S."/>
            <person name="Sreedasyam A."/>
            <person name="Shu S."/>
            <person name="Feldman M."/>
            <person name="Wu J."/>
            <person name="Yu Y."/>
            <person name="Chen C."/>
            <person name="Johnson J."/>
            <person name="Rokhsar D."/>
            <person name="Baxter I."/>
            <person name="Schmutz J."/>
            <person name="Brutnell T."/>
            <person name="Kellogg E."/>
        </authorList>
    </citation>
    <scope>NUCLEOTIDE SEQUENCE [LARGE SCALE GENOMIC DNA]</scope>
</reference>
<dbReference type="AlphaFoldDB" id="A0A4U6SSN6"/>
<proteinExistence type="predicted"/>
<evidence type="ECO:0000313" key="3">
    <source>
        <dbReference type="Proteomes" id="UP000298652"/>
    </source>
</evidence>
<evidence type="ECO:0000313" key="2">
    <source>
        <dbReference type="EMBL" id="TKV91709.1"/>
    </source>
</evidence>
<sequence length="90" mass="9064">MAISMGARARPWSSTTRACALLLLLALVAAGAREARAEPGGAARVHGHGGFGFTHGGARRSLLQRGSCCTSDGSTAGTKCCPVHHAAVPP</sequence>
<keyword evidence="1" id="KW-0732">Signal</keyword>
<dbReference type="OMA" id="GSCCTSD"/>
<evidence type="ECO:0000256" key="1">
    <source>
        <dbReference type="SAM" id="SignalP"/>
    </source>
</evidence>